<dbReference type="AlphaFoldDB" id="A0A8K1CPR2"/>
<keyword evidence="4" id="KW-1185">Reference proteome</keyword>
<keyword evidence="2" id="KW-1133">Transmembrane helix</keyword>
<feature type="transmembrane region" description="Helical" evidence="2">
    <location>
        <begin position="391"/>
        <end position="412"/>
    </location>
</feature>
<evidence type="ECO:0008006" key="5">
    <source>
        <dbReference type="Google" id="ProtNLM"/>
    </source>
</evidence>
<name>A0A8K1CPR2_PYTOL</name>
<keyword evidence="2" id="KW-0472">Membrane</keyword>
<dbReference type="Proteomes" id="UP000794436">
    <property type="component" value="Unassembled WGS sequence"/>
</dbReference>
<feature type="transmembrane region" description="Helical" evidence="2">
    <location>
        <begin position="468"/>
        <end position="488"/>
    </location>
</feature>
<comment type="caution">
    <text evidence="3">The sequence shown here is derived from an EMBL/GenBank/DDBJ whole genome shotgun (WGS) entry which is preliminary data.</text>
</comment>
<evidence type="ECO:0000256" key="1">
    <source>
        <dbReference type="SAM" id="MobiDB-lite"/>
    </source>
</evidence>
<feature type="transmembrane region" description="Helical" evidence="2">
    <location>
        <begin position="535"/>
        <end position="555"/>
    </location>
</feature>
<evidence type="ECO:0000313" key="4">
    <source>
        <dbReference type="Proteomes" id="UP000794436"/>
    </source>
</evidence>
<keyword evidence="2" id="KW-0812">Transmembrane</keyword>
<proteinExistence type="predicted"/>
<feature type="transmembrane region" description="Helical" evidence="2">
    <location>
        <begin position="357"/>
        <end position="379"/>
    </location>
</feature>
<evidence type="ECO:0000256" key="2">
    <source>
        <dbReference type="SAM" id="Phobius"/>
    </source>
</evidence>
<dbReference type="EMBL" id="SPLM01000036">
    <property type="protein sequence ID" value="TMW66470.1"/>
    <property type="molecule type" value="Genomic_DNA"/>
</dbReference>
<feature type="region of interest" description="Disordered" evidence="1">
    <location>
        <begin position="1"/>
        <end position="20"/>
    </location>
</feature>
<organism evidence="3 4">
    <name type="scientific">Pythium oligandrum</name>
    <name type="common">Mycoparasitic fungus</name>
    <dbReference type="NCBI Taxonomy" id="41045"/>
    <lineage>
        <taxon>Eukaryota</taxon>
        <taxon>Sar</taxon>
        <taxon>Stramenopiles</taxon>
        <taxon>Oomycota</taxon>
        <taxon>Peronosporomycetes</taxon>
        <taxon>Pythiales</taxon>
        <taxon>Pythiaceae</taxon>
        <taxon>Pythium</taxon>
    </lineage>
</organism>
<evidence type="ECO:0000313" key="3">
    <source>
        <dbReference type="EMBL" id="TMW66470.1"/>
    </source>
</evidence>
<feature type="transmembrane region" description="Helical" evidence="2">
    <location>
        <begin position="441"/>
        <end position="461"/>
    </location>
</feature>
<protein>
    <recommendedName>
        <fullName evidence="5">Transmembrane protein</fullName>
    </recommendedName>
</protein>
<dbReference type="OrthoDB" id="64243at2759"/>
<reference evidence="3" key="1">
    <citation type="submission" date="2019-03" db="EMBL/GenBank/DDBJ databases">
        <title>Long read genome sequence of the mycoparasitic Pythium oligandrum ATCC 38472 isolated from sugarbeet rhizosphere.</title>
        <authorList>
            <person name="Gaulin E."/>
        </authorList>
    </citation>
    <scope>NUCLEOTIDE SEQUENCE</scope>
    <source>
        <strain evidence="3">ATCC 38472_TT</strain>
    </source>
</reference>
<accession>A0A8K1CPR2</accession>
<gene>
    <name evidence="3" type="ORF">Poli38472_004235</name>
</gene>
<sequence length="700" mass="79139">MVETTTDFEGTTGVDEATPIATTQKKTSAVARSSRSVKLGKCPTPWQLWHIIRRLGGIVAAIVYIHTLTWSGIWSLRTISGVVLPSFNLEINDVKLILKFAGTGPMSKSPLVRDVLAGNTTPRQNTLYLNSDVDVSSQGCSAVPHLGEWVYMNDFMRSNWDELVKQTSYNATVLKQVELIAPVVDCTFKPIVMGDDTISRVYYLVRSKADPNDVMIIILSMTTQDYSLPERYQVGSAGYVTLIVVRDMSVPLTYADYFTILALEYPYEGPEYVVYEYAGLTREGKLILDSIPSNPSDTHRMRVTTIKRTGFYINSESSRANMQNLHWEIFLDPYLALSRWEWLGFTYCFNVWGWTRIIYLAFALQTVFSIFVLTLVAYHNLRRGKIWIGDAFVSISHTLMFQGLGAFLVWAIEGFWRPFMMAVSDGSALGGGIGVSMVTEVVHGDLIILYVALAGVLGAILRERIDPGLVVLLFELSFHYRFQIARWFPKTHDIVVEYATNDYYRGRVAIPPEYQDVSPFGFWTTHPVSRDLDAFFSNLFPVFVSFAVLLVYVPVRKLYRRVYPPPMLGYSSRMTTGNSVQGDTSAIKSVFTMFEIATGAELQNRVGVVADYDNCVYVKGTRYATPDGIYCNGFVIANGKWLIRTENLLSILMIIVTRVRLRDVYVYEFKDHKISQTARLVYPDTVSLKDLFFLNITVLS</sequence>